<dbReference type="PANTHER" id="PTHR12526">
    <property type="entry name" value="GLYCOSYLTRANSFERASE"/>
    <property type="match status" value="1"/>
</dbReference>
<dbReference type="eggNOG" id="COG0438">
    <property type="taxonomic scope" value="Bacteria"/>
</dbReference>
<dbReference type="AlphaFoldDB" id="D5WVY5"/>
<dbReference type="Proteomes" id="UP000002368">
    <property type="component" value="Chromosome"/>
</dbReference>
<evidence type="ECO:0000313" key="4">
    <source>
        <dbReference type="Proteomes" id="UP000002368"/>
    </source>
</evidence>
<gene>
    <name evidence="3" type="ordered locus">Btus_0869</name>
</gene>
<keyword evidence="1" id="KW-0328">Glycosyltransferase</keyword>
<evidence type="ECO:0000256" key="1">
    <source>
        <dbReference type="ARBA" id="ARBA00022676"/>
    </source>
</evidence>
<dbReference type="RefSeq" id="WP_013074909.1">
    <property type="nucleotide sequence ID" value="NC_014098.1"/>
</dbReference>
<dbReference type="Gene3D" id="3.40.50.2000">
    <property type="entry name" value="Glycogen Phosphorylase B"/>
    <property type="match status" value="2"/>
</dbReference>
<dbReference type="GO" id="GO:0016757">
    <property type="term" value="F:glycosyltransferase activity"/>
    <property type="evidence" value="ECO:0007669"/>
    <property type="project" value="UniProtKB-KW"/>
</dbReference>
<dbReference type="SUPFAM" id="SSF53756">
    <property type="entry name" value="UDP-Glycosyltransferase/glycogen phosphorylase"/>
    <property type="match status" value="1"/>
</dbReference>
<proteinExistence type="predicted"/>
<name>D5WVY5_KYRT2</name>
<dbReference type="CAZy" id="GT4">
    <property type="family name" value="Glycosyltransferase Family 4"/>
</dbReference>
<dbReference type="EMBL" id="CP002017">
    <property type="protein sequence ID" value="ADG05617.1"/>
    <property type="molecule type" value="Genomic_DNA"/>
</dbReference>
<dbReference type="PANTHER" id="PTHR12526:SF510">
    <property type="entry name" value="D-INOSITOL 3-PHOSPHATE GLYCOSYLTRANSFERASE"/>
    <property type="match status" value="1"/>
</dbReference>
<dbReference type="KEGG" id="bts:Btus_0869"/>
<evidence type="ECO:0000256" key="2">
    <source>
        <dbReference type="ARBA" id="ARBA00022679"/>
    </source>
</evidence>
<evidence type="ECO:0000313" key="3">
    <source>
        <dbReference type="EMBL" id="ADG05617.1"/>
    </source>
</evidence>
<dbReference type="HOGENOM" id="CLU_062433_0_0_9"/>
<dbReference type="Pfam" id="PF13692">
    <property type="entry name" value="Glyco_trans_1_4"/>
    <property type="match status" value="1"/>
</dbReference>
<dbReference type="STRING" id="562970.Btus_0869"/>
<dbReference type="OrthoDB" id="9815351at2"/>
<organism evidence="3 4">
    <name type="scientific">Kyrpidia tusciae (strain DSM 2912 / NBRC 15312 / T2)</name>
    <name type="common">Bacillus tusciae</name>
    <dbReference type="NCBI Taxonomy" id="562970"/>
    <lineage>
        <taxon>Bacteria</taxon>
        <taxon>Bacillati</taxon>
        <taxon>Bacillota</taxon>
        <taxon>Bacilli</taxon>
        <taxon>Bacillales</taxon>
        <taxon>Alicyclobacillaceae</taxon>
        <taxon>Kyrpidia</taxon>
    </lineage>
</organism>
<keyword evidence="2 3" id="KW-0808">Transferase</keyword>
<keyword evidence="4" id="KW-1185">Reference proteome</keyword>
<accession>D5WVY5</accession>
<dbReference type="CDD" id="cd03801">
    <property type="entry name" value="GT4_PimA-like"/>
    <property type="match status" value="1"/>
</dbReference>
<sequence length="353" mass="39853">MKVLLLSRYGRLGASSRVRMYQYIPYLESQGVQVTVAPFFDDEYLENLYNSRRRSFVSIARAYARRLGQILDSSRYDILWIEKEIFPWLPAWFEKMLCKGSVRYVVDYDDAVFHRYDMHGSPMVRTVLGHKIDVVMRCASVVTVGNEYLAERAKKAGARRVVHLPSAVDLNKYRVAPVKRNGVFTIGWIGSPATAKYLKLIQPALKEVCKDGRANVLLVGSGPVELDDVPTTIVEWSEETEVSWIQQFDVGIMPLVDGPWERGKCGYKLIQCMACGKPVVASPVGANREIVREGINGFLAGTTTQWIQALLELGRNIRLANTMGCSGRRTVEQYYHCDRVAPMILSVLDSMLT</sequence>
<reference evidence="3 4" key="1">
    <citation type="journal article" date="2011" name="Stand. Genomic Sci.">
        <title>Complete genome sequence of the thermophilic, hydrogen-oxidizing Bacillus tusciae type strain (T2) and reclassification in the new genus, Kyrpidia gen. nov. as Kyrpidia tusciae comb. nov. and emendation of the family Alicyclobacillaceae da Costa and Rainey, 2010.</title>
        <authorList>
            <person name="Klenk H.P."/>
            <person name="Lapidus A."/>
            <person name="Chertkov O."/>
            <person name="Copeland A."/>
            <person name="Del Rio T.G."/>
            <person name="Nolan M."/>
            <person name="Lucas S."/>
            <person name="Chen F."/>
            <person name="Tice H."/>
            <person name="Cheng J.F."/>
            <person name="Han C."/>
            <person name="Bruce D."/>
            <person name="Goodwin L."/>
            <person name="Pitluck S."/>
            <person name="Pati A."/>
            <person name="Ivanova N."/>
            <person name="Mavromatis K."/>
            <person name="Daum C."/>
            <person name="Chen A."/>
            <person name="Palaniappan K."/>
            <person name="Chang Y.J."/>
            <person name="Land M."/>
            <person name="Hauser L."/>
            <person name="Jeffries C.D."/>
            <person name="Detter J.C."/>
            <person name="Rohde M."/>
            <person name="Abt B."/>
            <person name="Pukall R."/>
            <person name="Goker M."/>
            <person name="Bristow J."/>
            <person name="Markowitz V."/>
            <person name="Hugenholtz P."/>
            <person name="Eisen J.A."/>
        </authorList>
    </citation>
    <scope>NUCLEOTIDE SEQUENCE [LARGE SCALE GENOMIC DNA]</scope>
    <source>
        <strain evidence="3 4">DSM 2912</strain>
    </source>
</reference>
<protein>
    <submittedName>
        <fullName evidence="3">Glycosyl transferase group 1</fullName>
    </submittedName>
</protein>